<gene>
    <name evidence="1" type="ORF">P9VFCI_156</name>
</gene>
<reference evidence="1 2" key="1">
    <citation type="submission" date="2020-07" db="EMBL/GenBank/DDBJ databases">
        <title>Complete genome sequence of Rhizobium leguminosarum bacteriophage vB_RlegM_P9VFCI.</title>
        <authorList>
            <person name="Gunathilake D."/>
            <person name="Bhat S."/>
            <person name="Yost C.K."/>
            <person name="Hynes M.F."/>
        </authorList>
    </citation>
    <scope>NUCLEOTIDE SEQUENCE [LARGE SCALE GENOMIC DNA]</scope>
</reference>
<proteinExistence type="predicted"/>
<dbReference type="EMBL" id="MT778839">
    <property type="protein sequence ID" value="QNH71978.1"/>
    <property type="molecule type" value="Genomic_DNA"/>
</dbReference>
<organism evidence="1 2">
    <name type="scientific">Rhizobium phage P9VFCI</name>
    <dbReference type="NCBI Taxonomy" id="2763531"/>
    <lineage>
        <taxon>Viruses</taxon>
        <taxon>Duplodnaviria</taxon>
        <taxon>Heunggongvirae</taxon>
        <taxon>Uroviricota</taxon>
        <taxon>Caudoviricetes</taxon>
        <taxon>Pootjesviridae</taxon>
        <taxon>Innesvirus</taxon>
        <taxon>Innesvirus P9VFCI</taxon>
    </lineage>
</organism>
<keyword evidence="2" id="KW-1185">Reference proteome</keyword>
<accession>A0A7G7WXN4</accession>
<sequence>MKVEFILIASGSLTMPQIRHSIFEVSDILAKGEAVKVVSQLSKAGYFLFDLIDVRDETHVRIESYKVEIAEPVVTVKGKK</sequence>
<name>A0A7G7WXN4_9CAUD</name>
<protein>
    <submittedName>
        <fullName evidence="1">Uncharacterized protein</fullName>
    </submittedName>
</protein>
<evidence type="ECO:0000313" key="1">
    <source>
        <dbReference type="EMBL" id="QNH71978.1"/>
    </source>
</evidence>
<evidence type="ECO:0000313" key="2">
    <source>
        <dbReference type="Proteomes" id="UP000515832"/>
    </source>
</evidence>
<dbReference type="Proteomes" id="UP000515832">
    <property type="component" value="Segment"/>
</dbReference>